<name>A0A1I7MJV5_9MICC</name>
<dbReference type="EMBL" id="FPCG01000003">
    <property type="protein sequence ID" value="SFV22214.1"/>
    <property type="molecule type" value="Genomic_DNA"/>
</dbReference>
<protein>
    <submittedName>
        <fullName evidence="1">Uncharacterized protein</fullName>
    </submittedName>
</protein>
<organism evidence="1 2">
    <name type="scientific">Micrococcus terreus</name>
    <dbReference type="NCBI Taxonomy" id="574650"/>
    <lineage>
        <taxon>Bacteria</taxon>
        <taxon>Bacillati</taxon>
        <taxon>Actinomycetota</taxon>
        <taxon>Actinomycetes</taxon>
        <taxon>Micrococcales</taxon>
        <taxon>Micrococcaceae</taxon>
        <taxon>Micrococcus</taxon>
    </lineage>
</organism>
<dbReference type="Proteomes" id="UP000198881">
    <property type="component" value="Unassembled WGS sequence"/>
</dbReference>
<gene>
    <name evidence="1" type="ORF">SAMN04487966_103259</name>
</gene>
<proteinExistence type="predicted"/>
<accession>A0A1I7MJV5</accession>
<dbReference type="STRING" id="574650.SAMN04487966_103259"/>
<dbReference type="RefSeq" id="WP_091695922.1">
    <property type="nucleotide sequence ID" value="NZ_FPCG01000003.1"/>
</dbReference>
<reference evidence="1 2" key="1">
    <citation type="submission" date="2016-10" db="EMBL/GenBank/DDBJ databases">
        <authorList>
            <person name="de Groot N.N."/>
        </authorList>
    </citation>
    <scope>NUCLEOTIDE SEQUENCE [LARGE SCALE GENOMIC DNA]</scope>
    <source>
        <strain evidence="1 2">CGMCC 1.7054</strain>
    </source>
</reference>
<evidence type="ECO:0000313" key="1">
    <source>
        <dbReference type="EMBL" id="SFV22214.1"/>
    </source>
</evidence>
<sequence length="307" mass="34979">MVSQALAAEFTQAWRVGPSGLRPLFKKYPADVSAEAIQVVLDEAGWDSDYGPVIEAVPEGEILDLAVTYMSEPQLKRFGVILPVEGVEDIGSYLNRDDEQVDTRTLPDDDIGEEWVYNPTVEDPDDQFAINLYRLGRHLLPQMPEQTEFYDEGVHAFLGSIDNYEIAYKAVAPWYPVLPHDIRRAGRITFFDEVAPINAWSPTTAPLMWELTRETLAANFNPEFQQWWLSTGLRSLTIEGDFYRDLTYSESRLQRFSISGVTATATWRWGRLGIEDADPVQMVRSIHEQTLNRVAQRRKVPPAPFPR</sequence>
<evidence type="ECO:0000313" key="2">
    <source>
        <dbReference type="Proteomes" id="UP000198881"/>
    </source>
</evidence>
<keyword evidence="2" id="KW-1185">Reference proteome</keyword>
<dbReference type="AlphaFoldDB" id="A0A1I7MJV5"/>